<dbReference type="Proteomes" id="UP000836841">
    <property type="component" value="Chromosome 1"/>
</dbReference>
<protein>
    <recommendedName>
        <fullName evidence="3">pectinesterase</fullName>
        <ecNumber evidence="3">3.1.1.11</ecNumber>
    </recommendedName>
</protein>
<sequence length="286" mass="31582">MNDVIYADSVVSKDGTGNFTTLKKAVAAAPDNSKQRFVIFMKKGIYDEVVNIEEKKTNLTIIGEGSDSTILTGSLNAKDGTLTTFHTATLGVDGVGFMAQDICIRNTAGPENGQAVALRVSGDMAVFYRCRIDGYQDTLYPYLGRQFYRDCLITGTVDFICGKAFAVFQHCDIEPRKPKEGQANMMTAQSGDDQEHRSAFAFHKCNIRASPDLAPLRGTVKTYLGRPWGVLSTVVVMLSFIDDLIDPAGWFHWEDDKEPRLSTLFYGEYENNGPGADTTKRVKWPG</sequence>
<feature type="domain" description="Pectinesterase catalytic" evidence="9">
    <location>
        <begin position="9"/>
        <end position="286"/>
    </location>
</feature>
<proteinExistence type="predicted"/>
<dbReference type="PANTHER" id="PTHR31707">
    <property type="entry name" value="PECTINESTERASE"/>
    <property type="match status" value="1"/>
</dbReference>
<comment type="subcellular location">
    <subcellularLocation>
        <location evidence="1">Secreted</location>
        <location evidence="1">Cell wall</location>
    </subcellularLocation>
</comment>
<dbReference type="EMBL" id="OU466857">
    <property type="protein sequence ID" value="CAH2038203.1"/>
    <property type="molecule type" value="Genomic_DNA"/>
</dbReference>
<dbReference type="GO" id="GO:0030599">
    <property type="term" value="F:pectinesterase activity"/>
    <property type="evidence" value="ECO:0007669"/>
    <property type="project" value="UniProtKB-EC"/>
</dbReference>
<dbReference type="InterPro" id="IPR000070">
    <property type="entry name" value="Pectinesterase_cat"/>
</dbReference>
<comment type="pathway">
    <text evidence="2">Glycan metabolism; pectin degradation; 2-dehydro-3-deoxy-D-gluconate from pectin: step 1/5.</text>
</comment>
<dbReference type="InterPro" id="IPR011050">
    <property type="entry name" value="Pectin_lyase_fold/virulence"/>
</dbReference>
<evidence type="ECO:0000259" key="9">
    <source>
        <dbReference type="Pfam" id="PF01095"/>
    </source>
</evidence>
<accession>A0AAU9RC10</accession>
<dbReference type="FunFam" id="2.160.20.10:FF:000029">
    <property type="entry name" value="Pectinesterase 4"/>
    <property type="match status" value="1"/>
</dbReference>
<gene>
    <name evidence="10" type="ORF">TAV2_LOCUS2077</name>
</gene>
<evidence type="ECO:0000256" key="7">
    <source>
        <dbReference type="ARBA" id="ARBA00023085"/>
    </source>
</evidence>
<keyword evidence="4" id="KW-0134">Cell wall</keyword>
<dbReference type="AlphaFoldDB" id="A0AAU9RC10"/>
<keyword evidence="6" id="KW-0378">Hydrolase</keyword>
<dbReference type="SUPFAM" id="SSF51126">
    <property type="entry name" value="Pectin lyase-like"/>
    <property type="match status" value="1"/>
</dbReference>
<evidence type="ECO:0000256" key="5">
    <source>
        <dbReference type="ARBA" id="ARBA00022525"/>
    </source>
</evidence>
<evidence type="ECO:0000256" key="1">
    <source>
        <dbReference type="ARBA" id="ARBA00004191"/>
    </source>
</evidence>
<dbReference type="InterPro" id="IPR012334">
    <property type="entry name" value="Pectin_lyas_fold"/>
</dbReference>
<dbReference type="Gene3D" id="2.160.20.10">
    <property type="entry name" value="Single-stranded right-handed beta-helix, Pectin lyase-like"/>
    <property type="match status" value="1"/>
</dbReference>
<keyword evidence="5" id="KW-0964">Secreted</keyword>
<dbReference type="Pfam" id="PF01095">
    <property type="entry name" value="Pectinesterase"/>
    <property type="match status" value="1"/>
</dbReference>
<evidence type="ECO:0000313" key="11">
    <source>
        <dbReference type="Proteomes" id="UP000836841"/>
    </source>
</evidence>
<keyword evidence="11" id="KW-1185">Reference proteome</keyword>
<reference evidence="10 11" key="1">
    <citation type="submission" date="2022-03" db="EMBL/GenBank/DDBJ databases">
        <authorList>
            <person name="Nunn A."/>
            <person name="Chopra R."/>
            <person name="Nunn A."/>
            <person name="Contreras Garrido A."/>
        </authorList>
    </citation>
    <scope>NUCLEOTIDE SEQUENCE [LARGE SCALE GENOMIC DNA]</scope>
</reference>
<evidence type="ECO:0000256" key="4">
    <source>
        <dbReference type="ARBA" id="ARBA00022512"/>
    </source>
</evidence>
<dbReference type="GO" id="GO:0042545">
    <property type="term" value="P:cell wall modification"/>
    <property type="evidence" value="ECO:0007669"/>
    <property type="project" value="InterPro"/>
</dbReference>
<organism evidence="10 11">
    <name type="scientific">Thlaspi arvense</name>
    <name type="common">Field penny-cress</name>
    <dbReference type="NCBI Taxonomy" id="13288"/>
    <lineage>
        <taxon>Eukaryota</taxon>
        <taxon>Viridiplantae</taxon>
        <taxon>Streptophyta</taxon>
        <taxon>Embryophyta</taxon>
        <taxon>Tracheophyta</taxon>
        <taxon>Spermatophyta</taxon>
        <taxon>Magnoliopsida</taxon>
        <taxon>eudicotyledons</taxon>
        <taxon>Gunneridae</taxon>
        <taxon>Pentapetalae</taxon>
        <taxon>rosids</taxon>
        <taxon>malvids</taxon>
        <taxon>Brassicales</taxon>
        <taxon>Brassicaceae</taxon>
        <taxon>Thlaspideae</taxon>
        <taxon>Thlaspi</taxon>
    </lineage>
</organism>
<evidence type="ECO:0000256" key="2">
    <source>
        <dbReference type="ARBA" id="ARBA00005184"/>
    </source>
</evidence>
<evidence type="ECO:0000256" key="8">
    <source>
        <dbReference type="ARBA" id="ARBA00023316"/>
    </source>
</evidence>
<keyword evidence="7" id="KW-0063">Aspartyl esterase</keyword>
<keyword evidence="8" id="KW-0961">Cell wall biogenesis/degradation</keyword>
<evidence type="ECO:0000313" key="10">
    <source>
        <dbReference type="EMBL" id="CAH2038203.1"/>
    </source>
</evidence>
<evidence type="ECO:0000256" key="6">
    <source>
        <dbReference type="ARBA" id="ARBA00022801"/>
    </source>
</evidence>
<name>A0AAU9RC10_THLAR</name>
<evidence type="ECO:0000256" key="3">
    <source>
        <dbReference type="ARBA" id="ARBA00013229"/>
    </source>
</evidence>
<dbReference type="EC" id="3.1.1.11" evidence="3"/>